<dbReference type="EMBL" id="BFAA01018650">
    <property type="protein sequence ID" value="GCB80997.1"/>
    <property type="molecule type" value="Genomic_DNA"/>
</dbReference>
<dbReference type="STRING" id="75743.A0A401Q6P1"/>
<dbReference type="Gene3D" id="3.30.760.10">
    <property type="entry name" value="RNA Cap, Translation Initiation Factor Eif4e"/>
    <property type="match status" value="1"/>
</dbReference>
<comment type="caution">
    <text evidence="2">The sequence shown here is derived from an EMBL/GenBank/DDBJ whole genome shotgun (WGS) entry which is preliminary data.</text>
</comment>
<dbReference type="InterPro" id="IPR015034">
    <property type="entry name" value="Bles03"/>
</dbReference>
<dbReference type="OrthoDB" id="10067381at2759"/>
<dbReference type="Pfam" id="PF08939">
    <property type="entry name" value="Bles03"/>
    <property type="match status" value="1"/>
</dbReference>
<dbReference type="PANTHER" id="PTHR31977:SF1">
    <property type="entry name" value="UPF0696 PROTEIN C11ORF68"/>
    <property type="match status" value="1"/>
</dbReference>
<dbReference type="SUPFAM" id="SSF55418">
    <property type="entry name" value="eIF4e-like"/>
    <property type="match status" value="1"/>
</dbReference>
<reference evidence="2 3" key="1">
    <citation type="journal article" date="2018" name="Nat. Ecol. Evol.">
        <title>Shark genomes provide insights into elasmobranch evolution and the origin of vertebrates.</title>
        <authorList>
            <person name="Hara Y"/>
            <person name="Yamaguchi K"/>
            <person name="Onimaru K"/>
            <person name="Kadota M"/>
            <person name="Koyanagi M"/>
            <person name="Keeley SD"/>
            <person name="Tatsumi K"/>
            <person name="Tanaka K"/>
            <person name="Motone F"/>
            <person name="Kageyama Y"/>
            <person name="Nozu R"/>
            <person name="Adachi N"/>
            <person name="Nishimura O"/>
            <person name="Nakagawa R"/>
            <person name="Tanegashima C"/>
            <person name="Kiyatake I"/>
            <person name="Matsumoto R"/>
            <person name="Murakumo K"/>
            <person name="Nishida K"/>
            <person name="Terakita A"/>
            <person name="Kuratani S"/>
            <person name="Sato K"/>
            <person name="Hyodo S Kuraku.S."/>
        </authorList>
    </citation>
    <scope>NUCLEOTIDE SEQUENCE [LARGE SCALE GENOMIC DNA]</scope>
</reference>
<evidence type="ECO:0000313" key="3">
    <source>
        <dbReference type="Proteomes" id="UP000288216"/>
    </source>
</evidence>
<accession>A0A401Q6P1</accession>
<evidence type="ECO:0000313" key="2">
    <source>
        <dbReference type="EMBL" id="GCB80997.1"/>
    </source>
</evidence>
<evidence type="ECO:0000256" key="1">
    <source>
        <dbReference type="ARBA" id="ARBA00010568"/>
    </source>
</evidence>
<name>A0A401Q6P1_SCYTO</name>
<organism evidence="2 3">
    <name type="scientific">Scyliorhinus torazame</name>
    <name type="common">Cloudy catshark</name>
    <name type="synonym">Catulus torazame</name>
    <dbReference type="NCBI Taxonomy" id="75743"/>
    <lineage>
        <taxon>Eukaryota</taxon>
        <taxon>Metazoa</taxon>
        <taxon>Chordata</taxon>
        <taxon>Craniata</taxon>
        <taxon>Vertebrata</taxon>
        <taxon>Chondrichthyes</taxon>
        <taxon>Elasmobranchii</taxon>
        <taxon>Galeomorphii</taxon>
        <taxon>Galeoidea</taxon>
        <taxon>Carcharhiniformes</taxon>
        <taxon>Scyliorhinidae</taxon>
        <taxon>Scyliorhinus</taxon>
    </lineage>
</organism>
<dbReference type="Proteomes" id="UP000288216">
    <property type="component" value="Unassembled WGS sequence"/>
</dbReference>
<dbReference type="OMA" id="WIAIYGP"/>
<protein>
    <submittedName>
        <fullName evidence="2">Uncharacterized protein</fullName>
    </submittedName>
</protein>
<keyword evidence="3" id="KW-1185">Reference proteome</keyword>
<dbReference type="InterPro" id="IPR023398">
    <property type="entry name" value="TIF_eIF4e-like"/>
</dbReference>
<sequence>MSDHDDDGSEPFLAQRDLAAEAMAADMDPWVIFDGRKTPRAEFDDWLDSNRPSRVFRHGELDHNAEPVGWIAVYGPASSPAPQRGDAEGLQEDWERLLSSGRLVTFETVKELALNRRVLSGKWLMHLDTGFKVDHAWGSIARAVLDGRVPAAKVSPYCPSSDAKHVICVPGDNFTDESQVVRLDAAIRAVGIKCPLSYKPDAYTYLGLYRGNRWKLCPTIYESRYDLECIPRRSRITSKVTMTELT</sequence>
<dbReference type="AlphaFoldDB" id="A0A401Q6P1"/>
<gene>
    <name evidence="2" type="ORF">scyTo_0021311</name>
</gene>
<proteinExistence type="inferred from homology"/>
<comment type="similarity">
    <text evidence="1">Belongs to the UPF0696 family.</text>
</comment>
<dbReference type="PANTHER" id="PTHR31977">
    <property type="entry name" value="UPF0696 PROTEIN C11ORF68"/>
    <property type="match status" value="1"/>
</dbReference>